<dbReference type="Proteomes" id="UP000198765">
    <property type="component" value="Chromosome I"/>
</dbReference>
<reference evidence="2 3" key="1">
    <citation type="submission" date="2016-06" db="EMBL/GenBank/DDBJ databases">
        <authorList>
            <person name="Kjaerup R.B."/>
            <person name="Dalgaard T.S."/>
            <person name="Juul-Madsen H.R."/>
        </authorList>
    </citation>
    <scope>NUCLEOTIDE SEQUENCE [LARGE SCALE GENOMIC DNA]</scope>
    <source>
        <strain evidence="2 3">DSM 45248</strain>
    </source>
</reference>
<name>A0A1A9A8E1_9ACTN</name>
<evidence type="ECO:0000313" key="3">
    <source>
        <dbReference type="Proteomes" id="UP000198765"/>
    </source>
</evidence>
<dbReference type="EMBL" id="LT594324">
    <property type="protein sequence ID" value="SBT52378.1"/>
    <property type="molecule type" value="Genomic_DNA"/>
</dbReference>
<evidence type="ECO:0008006" key="4">
    <source>
        <dbReference type="Google" id="ProtNLM"/>
    </source>
</evidence>
<sequence>MSPGGFMSIRQGGPARRAATTSVAVLLAAGSLVAATGQPAVAILDYVTPTSVAWTDARQPTRSFSPSDGSVPVGTWEANGAKHTARAYFTFDLTPYRGQRVVSARAITGETKVNDCDKPREIELWRTDPPASAPTWNTAPTAREKVADVAYPNLPCGSSFIGVMITDALRQAVADGQDHLTLMARIASGHESSKHYGRQIKNIGISLDHNTPPNVPDQLTVEGKACDSPLTIRTTMPTLRASVSDPDAADAGERDQVAATFAWWPVDRPAERTEATLSGQHNPSTYVYILPRDALTHGNAYAFSVRASDTYDSSDWSPECRFTVDTVPPAAPTVASTDYPAGWDGPGAGGPGIPGTFTFTADADDLAGFSYGEYGMTSHFVPVDASGRSATVSYAPMLFGPRRLVVQSVDRAGNFSEDTIHEFWVRSTAPAITDEDPEAPAGMPRRLTLAPSMENVVEYSYRLNDGEAITIRANADGTARVTITPEVAGPYVLYVRSRTADGLLSGEAWTVLWVPEAE</sequence>
<feature type="chain" id="PRO_5008383267" description="Fibronectin type-III domain-containing protein" evidence="1">
    <location>
        <begin position="35"/>
        <end position="518"/>
    </location>
</feature>
<proteinExistence type="predicted"/>
<dbReference type="PATRIC" id="fig|299146.4.peg.4550"/>
<gene>
    <name evidence="2" type="ORF">GA0070621_4399</name>
</gene>
<evidence type="ECO:0000313" key="2">
    <source>
        <dbReference type="EMBL" id="SBT52378.1"/>
    </source>
</evidence>
<keyword evidence="1" id="KW-0732">Signal</keyword>
<evidence type="ECO:0000256" key="1">
    <source>
        <dbReference type="SAM" id="SignalP"/>
    </source>
</evidence>
<keyword evidence="3" id="KW-1185">Reference proteome</keyword>
<protein>
    <recommendedName>
        <fullName evidence="4">Fibronectin type-III domain-containing protein</fullName>
    </recommendedName>
</protein>
<organism evidence="2 3">
    <name type="scientific">Micromonospora narathiwatensis</name>
    <dbReference type="NCBI Taxonomy" id="299146"/>
    <lineage>
        <taxon>Bacteria</taxon>
        <taxon>Bacillati</taxon>
        <taxon>Actinomycetota</taxon>
        <taxon>Actinomycetes</taxon>
        <taxon>Micromonosporales</taxon>
        <taxon>Micromonosporaceae</taxon>
        <taxon>Micromonospora</taxon>
    </lineage>
</organism>
<accession>A0A1A9A8E1</accession>
<feature type="signal peptide" evidence="1">
    <location>
        <begin position="1"/>
        <end position="34"/>
    </location>
</feature>
<dbReference type="AlphaFoldDB" id="A0A1A9A8E1"/>